<proteinExistence type="predicted"/>
<name>A0A8S1J199_9CHLO</name>
<accession>A0A8S1J199</accession>
<protein>
    <submittedName>
        <fullName evidence="1">Uncharacterized protein</fullName>
    </submittedName>
</protein>
<organism evidence="1 2">
    <name type="scientific">Ostreobium quekettii</name>
    <dbReference type="NCBI Taxonomy" id="121088"/>
    <lineage>
        <taxon>Eukaryota</taxon>
        <taxon>Viridiplantae</taxon>
        <taxon>Chlorophyta</taxon>
        <taxon>core chlorophytes</taxon>
        <taxon>Ulvophyceae</taxon>
        <taxon>TCBD clade</taxon>
        <taxon>Bryopsidales</taxon>
        <taxon>Ostreobineae</taxon>
        <taxon>Ostreobiaceae</taxon>
        <taxon>Ostreobium</taxon>
    </lineage>
</organism>
<evidence type="ECO:0000313" key="1">
    <source>
        <dbReference type="EMBL" id="CAD7700901.1"/>
    </source>
</evidence>
<dbReference type="AlphaFoldDB" id="A0A8S1J199"/>
<evidence type="ECO:0000313" key="2">
    <source>
        <dbReference type="Proteomes" id="UP000708148"/>
    </source>
</evidence>
<keyword evidence="2" id="KW-1185">Reference proteome</keyword>
<dbReference type="Proteomes" id="UP000708148">
    <property type="component" value="Unassembled WGS sequence"/>
</dbReference>
<sequence length="141" mass="15796">MVDCRKANPNSAAPSGSLLLDLRRAEPVECREFFIVLWAWKVKNRSNITRTTVHFLHLLQALSECRRCDGLSQKRRLTLATNARAVTSHTFIHGAMRASVFVALVVSVTTPDLELCFVYIAHSGNAGYPRSGHLKLFINDM</sequence>
<gene>
    <name evidence="1" type="ORF">OSTQU699_LOCUS6260</name>
</gene>
<dbReference type="EMBL" id="CAJHUC010001377">
    <property type="protein sequence ID" value="CAD7700901.1"/>
    <property type="molecule type" value="Genomic_DNA"/>
</dbReference>
<reference evidence="1" key="1">
    <citation type="submission" date="2020-12" db="EMBL/GenBank/DDBJ databases">
        <authorList>
            <person name="Iha C."/>
        </authorList>
    </citation>
    <scope>NUCLEOTIDE SEQUENCE</scope>
</reference>
<comment type="caution">
    <text evidence="1">The sequence shown here is derived from an EMBL/GenBank/DDBJ whole genome shotgun (WGS) entry which is preliminary data.</text>
</comment>